<sequence length="322" mass="32396">MVMAMVMTVDMEDTGKSLSSRADTAMVTNMDTAMNTTGVMVGAMAATISGGEVHVALSTCFSYAKGQIRNESERIKDDEELKWMRSGSFGYATSDGPRQEPRKEVLLVPLVSELDDVGRGLLLRTTAQKIAVTANRLQMVSVATRKGGRKEIQVIAAVIMCGLVASVHCGGFGGGHSVIVVKGIQTGGGAGAGFGHGSAASATTAGSSQPQVVQGPTYVVKTLHQAIVLALCALTSTATAGGYGGGHGAIILAGHGGGYGGGGHGGYSKVVPGPSFLVSTVHHVHKISHGGAIIGGYDLVAHGGGHGGGYGGGHGGYGGHGW</sequence>
<dbReference type="EMBL" id="CM023481">
    <property type="protein sequence ID" value="KAH6948143.1"/>
    <property type="molecule type" value="Genomic_DNA"/>
</dbReference>
<dbReference type="Proteomes" id="UP000821845">
    <property type="component" value="Chromosome 1"/>
</dbReference>
<name>A0ACB7TMD4_HYAAI</name>
<comment type="caution">
    <text evidence="1">The sequence shown here is derived from an EMBL/GenBank/DDBJ whole genome shotgun (WGS) entry which is preliminary data.</text>
</comment>
<protein>
    <submittedName>
        <fullName evidence="1">Uncharacterized protein</fullName>
    </submittedName>
</protein>
<accession>A0ACB7TMD4</accession>
<keyword evidence="2" id="KW-1185">Reference proteome</keyword>
<evidence type="ECO:0000313" key="2">
    <source>
        <dbReference type="Proteomes" id="UP000821845"/>
    </source>
</evidence>
<gene>
    <name evidence="1" type="ORF">HPB50_023093</name>
</gene>
<proteinExistence type="predicted"/>
<organism evidence="1 2">
    <name type="scientific">Hyalomma asiaticum</name>
    <name type="common">Tick</name>
    <dbReference type="NCBI Taxonomy" id="266040"/>
    <lineage>
        <taxon>Eukaryota</taxon>
        <taxon>Metazoa</taxon>
        <taxon>Ecdysozoa</taxon>
        <taxon>Arthropoda</taxon>
        <taxon>Chelicerata</taxon>
        <taxon>Arachnida</taxon>
        <taxon>Acari</taxon>
        <taxon>Parasitiformes</taxon>
        <taxon>Ixodida</taxon>
        <taxon>Ixodoidea</taxon>
        <taxon>Ixodidae</taxon>
        <taxon>Hyalomminae</taxon>
        <taxon>Hyalomma</taxon>
    </lineage>
</organism>
<reference evidence="1" key="1">
    <citation type="submission" date="2020-05" db="EMBL/GenBank/DDBJ databases">
        <title>Large-scale comparative analyses of tick genomes elucidate their genetic diversity and vector capacities.</title>
        <authorList>
            <person name="Jia N."/>
            <person name="Wang J."/>
            <person name="Shi W."/>
            <person name="Du L."/>
            <person name="Sun Y."/>
            <person name="Zhan W."/>
            <person name="Jiang J."/>
            <person name="Wang Q."/>
            <person name="Zhang B."/>
            <person name="Ji P."/>
            <person name="Sakyi L.B."/>
            <person name="Cui X."/>
            <person name="Yuan T."/>
            <person name="Jiang B."/>
            <person name="Yang W."/>
            <person name="Lam T.T.-Y."/>
            <person name="Chang Q."/>
            <person name="Ding S."/>
            <person name="Wang X."/>
            <person name="Zhu J."/>
            <person name="Ruan X."/>
            <person name="Zhao L."/>
            <person name="Wei J."/>
            <person name="Que T."/>
            <person name="Du C."/>
            <person name="Cheng J."/>
            <person name="Dai P."/>
            <person name="Han X."/>
            <person name="Huang E."/>
            <person name="Gao Y."/>
            <person name="Liu J."/>
            <person name="Shao H."/>
            <person name="Ye R."/>
            <person name="Li L."/>
            <person name="Wei W."/>
            <person name="Wang X."/>
            <person name="Wang C."/>
            <person name="Yang T."/>
            <person name="Huo Q."/>
            <person name="Li W."/>
            <person name="Guo W."/>
            <person name="Chen H."/>
            <person name="Zhou L."/>
            <person name="Ni X."/>
            <person name="Tian J."/>
            <person name="Zhou Y."/>
            <person name="Sheng Y."/>
            <person name="Liu T."/>
            <person name="Pan Y."/>
            <person name="Xia L."/>
            <person name="Li J."/>
            <person name="Zhao F."/>
            <person name="Cao W."/>
        </authorList>
    </citation>
    <scope>NUCLEOTIDE SEQUENCE</scope>
    <source>
        <strain evidence="1">Hyas-2018</strain>
    </source>
</reference>
<evidence type="ECO:0000313" key="1">
    <source>
        <dbReference type="EMBL" id="KAH6948143.1"/>
    </source>
</evidence>